<protein>
    <recommendedName>
        <fullName evidence="2">PD-(D/E)XK endonuclease-like domain-containing protein</fullName>
    </recommendedName>
</protein>
<dbReference type="AlphaFoldDB" id="A0A212IW02"/>
<dbReference type="EMBL" id="FLUQ01000001">
    <property type="protein sequence ID" value="SBV91349.1"/>
    <property type="molecule type" value="Genomic_DNA"/>
</dbReference>
<proteinExistence type="predicted"/>
<evidence type="ECO:0000313" key="3">
    <source>
        <dbReference type="EMBL" id="SBV91349.1"/>
    </source>
</evidence>
<dbReference type="InterPro" id="IPR038726">
    <property type="entry name" value="PDDEXK_AddAB-type"/>
</dbReference>
<dbReference type="SUPFAM" id="SSF52540">
    <property type="entry name" value="P-loop containing nucleoside triphosphate hydrolases"/>
    <property type="match status" value="1"/>
</dbReference>
<dbReference type="InterPro" id="IPR011604">
    <property type="entry name" value="PDDEXK-like_dom_sf"/>
</dbReference>
<organism evidence="3">
    <name type="scientific">uncultured delta proteobacterium</name>
    <dbReference type="NCBI Taxonomy" id="34034"/>
    <lineage>
        <taxon>Bacteria</taxon>
        <taxon>Deltaproteobacteria</taxon>
        <taxon>environmental samples</taxon>
    </lineage>
</organism>
<name>A0A212IW02_9DELT</name>
<dbReference type="Pfam" id="PF12705">
    <property type="entry name" value="PDDEXK_1"/>
    <property type="match status" value="2"/>
</dbReference>
<feature type="domain" description="PD-(D/E)XK endonuclease-like" evidence="2">
    <location>
        <begin position="754"/>
        <end position="917"/>
    </location>
</feature>
<evidence type="ECO:0000259" key="2">
    <source>
        <dbReference type="Pfam" id="PF12705"/>
    </source>
</evidence>
<reference evidence="3" key="1">
    <citation type="submission" date="2016-04" db="EMBL/GenBank/DDBJ databases">
        <authorList>
            <person name="Evans L.H."/>
            <person name="Alamgir A."/>
            <person name="Owens N."/>
            <person name="Weber N.D."/>
            <person name="Virtaneva K."/>
            <person name="Barbian K."/>
            <person name="Babar A."/>
            <person name="Rosenke K."/>
        </authorList>
    </citation>
    <scope>NUCLEOTIDE SEQUENCE</scope>
    <source>
        <strain evidence="3">86</strain>
    </source>
</reference>
<feature type="region of interest" description="Disordered" evidence="1">
    <location>
        <begin position="416"/>
        <end position="439"/>
    </location>
</feature>
<dbReference type="InterPro" id="IPR011335">
    <property type="entry name" value="Restrct_endonuc-II-like"/>
</dbReference>
<sequence length="1053" mass="116153">MSPRPFINVAWNRPFLPALIDIALDLTDGDMGRAFCVFPHSRPALYLTETIRNDERIPKPCVLPRMESVSGLFGLIRAAARQDAATGAVPVGILDQVALLLHIVRDLRDTHGGLLRDLPLDDSKRFFPWGVRLANLMEEFFTHNREPDDYIHMEDQVTPFAAALLENLGTIHARYVAALRERGWTTPGFDAASVVRIIARGEDLSRIPGMAGKQIILAGFHTLTGSQQVLFRTLWERHGAAVCLHADPNIVPGGSAEPHWSCTDLIRWAGAWQTTITPFTAAPGSEPDAAHGAPRKPGEPVITFRAGYDVHSQISALAEELRALGHNPHNSHTFEGAARPAGESRAVVLPDTSLLMPVLHHLPDADRNISMGYPLARSPLFRLVECILAMQETKRGSGYHWKALIALLRHPYLKMLDPSPAPDQTPDQGKGRRNPSGHNFRRFLHHAERVVRASRRFAPLRDLAARTAATVTDGAGTGPEEAATALSAQSLAPSLALFSRILDAAVFRWESIATPGDLATALQGLVDLMRDHGAALWDHFPIDAECLYRLSVSVIPQLAHTALKEEHLPPETLFAVLRNLLAQERVPFEAYPLVGDQILGVLETRLLHFDRLFILDLTEDKLPGTSGHDPLLPDSLRGLTGLPGKRGREKVAAYNFFRLVNGARQVTLYWQEGVTAQGLNDAKKTRSRFVEELLWKEEEKLGRILTPEHPEKAGCDGPLSLISCRLPAVPREHRTIPAKDAAMRRMQTILEGDLSPSLLDAYLRCPAQFFYQRVGRIREVEGVVEGRDPLGTGTFLHEVLRGYFTDRLDKPLTADAAAAAALCDAFSRQFAESELSRTLPADDRIMLEEAVPPILRTLLENHAGRIPRHVEEKFRAAVIVDGKERTLGGVIDRVDEEAGQLLVLDYKTGHVPLVKHAVWQDDAFWDALEAWRPGGSGEYSGGSGGTGGSGDPLAAVAKAFASVQLPAYIYMAGRQTGRAVRDAAYVPLRMGAKDTPLFGEKTAEDVRERAITERIPALFRFLLRHMANAENFPPRSGQNCDWCLYKNLCIIAR</sequence>
<dbReference type="SUPFAM" id="SSF52980">
    <property type="entry name" value="Restriction endonuclease-like"/>
    <property type="match status" value="1"/>
</dbReference>
<gene>
    <name evidence="3" type="ORF">KL86DPRO_10176</name>
</gene>
<accession>A0A212IW02</accession>
<feature type="domain" description="PD-(D/E)XK endonuclease-like" evidence="2">
    <location>
        <begin position="958"/>
        <end position="1049"/>
    </location>
</feature>
<evidence type="ECO:0000256" key="1">
    <source>
        <dbReference type="SAM" id="MobiDB-lite"/>
    </source>
</evidence>
<dbReference type="InterPro" id="IPR027417">
    <property type="entry name" value="P-loop_NTPase"/>
</dbReference>
<dbReference type="Gene3D" id="3.90.320.10">
    <property type="match status" value="1"/>
</dbReference>